<reference evidence="2" key="1">
    <citation type="submission" date="2018-11" db="EMBL/GenBank/DDBJ databases">
        <authorList>
            <consortium name="Genoscope - CEA"/>
            <person name="William W."/>
        </authorList>
    </citation>
    <scope>NUCLEOTIDE SEQUENCE</scope>
</reference>
<proteinExistence type="predicted"/>
<organism evidence="2">
    <name type="scientific">Brassica campestris</name>
    <name type="common">Field mustard</name>
    <dbReference type="NCBI Taxonomy" id="3711"/>
    <lineage>
        <taxon>Eukaryota</taxon>
        <taxon>Viridiplantae</taxon>
        <taxon>Streptophyta</taxon>
        <taxon>Embryophyta</taxon>
        <taxon>Tracheophyta</taxon>
        <taxon>Spermatophyta</taxon>
        <taxon>Magnoliopsida</taxon>
        <taxon>eudicotyledons</taxon>
        <taxon>Gunneridae</taxon>
        <taxon>Pentapetalae</taxon>
        <taxon>rosids</taxon>
        <taxon>malvids</taxon>
        <taxon>Brassicales</taxon>
        <taxon>Brassicaceae</taxon>
        <taxon>Brassiceae</taxon>
        <taxon>Brassica</taxon>
    </lineage>
</organism>
<accession>A0A3P5YPC7</accession>
<evidence type="ECO:0000256" key="1">
    <source>
        <dbReference type="SAM" id="Coils"/>
    </source>
</evidence>
<evidence type="ECO:0000313" key="2">
    <source>
        <dbReference type="EMBL" id="VDC65464.1"/>
    </source>
</evidence>
<dbReference type="EMBL" id="LR031569">
    <property type="protein sequence ID" value="VDC65464.1"/>
    <property type="molecule type" value="Genomic_DNA"/>
</dbReference>
<keyword evidence="1" id="KW-0175">Coiled coil</keyword>
<feature type="coiled-coil region" evidence="1">
    <location>
        <begin position="74"/>
        <end position="101"/>
    </location>
</feature>
<gene>
    <name evidence="2" type="ORF">BRAA06T24004Z</name>
</gene>
<sequence>MRFLNKESAHTRQDPLVAYMFNGEADDVGDVGACQDPITNSNVHGENAVEQVIAPPFNRSETIIEDPTNVVNANQDMKVLVSDLEEKVSDMRSEMVGLAKQLEYSQHMLEMPPNGSSTGCCGIL</sequence>
<name>A0A3P5YPC7_BRACM</name>
<dbReference type="AlphaFoldDB" id="A0A3P5YPC7"/>
<protein>
    <submittedName>
        <fullName evidence="2">Uncharacterized protein</fullName>
    </submittedName>
</protein>